<accession>A0ABS7U2N7</accession>
<keyword evidence="3" id="KW-1185">Reference proteome</keyword>
<evidence type="ECO:0000313" key="3">
    <source>
        <dbReference type="Proteomes" id="UP001139031"/>
    </source>
</evidence>
<keyword evidence="1" id="KW-0472">Membrane</keyword>
<keyword evidence="1" id="KW-0812">Transmembrane</keyword>
<evidence type="ECO:0000313" key="2">
    <source>
        <dbReference type="EMBL" id="MBZ5714709.1"/>
    </source>
</evidence>
<proteinExistence type="predicted"/>
<protein>
    <submittedName>
        <fullName evidence="2">Uncharacterized protein</fullName>
    </submittedName>
</protein>
<comment type="caution">
    <text evidence="2">The sequence shown here is derived from an EMBL/GenBank/DDBJ whole genome shotgun (WGS) entry which is preliminary data.</text>
</comment>
<name>A0ABS7U2N7_9BACT</name>
<sequence length="437" mass="47368">MQPVVVVSEVVVLLVSEVVSLVVVSLVEVVVVVSVVPAVVVVLSVAVVSVVVVVGVLSVAGQGLSSMKRGRAWNCVLARARAFCEIRAVGFRGLCLAYEDVKKDPTRSFEIVGHEESALLPRHDKFLLWAHDISHNRWGGKLAADDPKTAANISHYVPAFLRWQILENGDSSDRQRFMDLLHFDRNTVTLDPSLDGTGFWANTSPEDADLDSPVIFGDFAHGLKGDSHKRLQIDNMLRASPDACISAVSPASSSKVVTTTGFSNGQVCMGSSQNLTLPIPMGSADTWHRETSAMRVRWGDLESGGTIQWAVDESLREYSFLSLRAGQINHASPPTMTTMSVGLKTPSGMVSQAFPVDVDLYTQDDFSVTVGAHTSQTVNFMRSIRIPLSAFCDQGADISDVEAVVITFPNDVDSRTVLLDSIEFTKADDEKDMGQCL</sequence>
<dbReference type="EMBL" id="JAIRAU010000049">
    <property type="protein sequence ID" value="MBZ5714709.1"/>
    <property type="molecule type" value="Genomic_DNA"/>
</dbReference>
<reference evidence="2" key="1">
    <citation type="submission" date="2021-08" db="EMBL/GenBank/DDBJ databases">
        <authorList>
            <person name="Stevens D.C."/>
        </authorList>
    </citation>
    <scope>NUCLEOTIDE SEQUENCE</scope>
    <source>
        <strain evidence="2">DSM 53165</strain>
    </source>
</reference>
<dbReference type="RefSeq" id="WP_224196443.1">
    <property type="nucleotide sequence ID" value="NZ_JAIRAU010000049.1"/>
</dbReference>
<keyword evidence="1" id="KW-1133">Transmembrane helix</keyword>
<feature type="transmembrane region" description="Helical" evidence="1">
    <location>
        <begin position="39"/>
        <end position="61"/>
    </location>
</feature>
<evidence type="ECO:0000256" key="1">
    <source>
        <dbReference type="SAM" id="Phobius"/>
    </source>
</evidence>
<feature type="transmembrane region" description="Helical" evidence="1">
    <location>
        <begin position="12"/>
        <end position="33"/>
    </location>
</feature>
<dbReference type="Proteomes" id="UP001139031">
    <property type="component" value="Unassembled WGS sequence"/>
</dbReference>
<organism evidence="2 3">
    <name type="scientific">Nannocystis pusilla</name>
    <dbReference type="NCBI Taxonomy" id="889268"/>
    <lineage>
        <taxon>Bacteria</taxon>
        <taxon>Pseudomonadati</taxon>
        <taxon>Myxococcota</taxon>
        <taxon>Polyangia</taxon>
        <taxon>Nannocystales</taxon>
        <taxon>Nannocystaceae</taxon>
        <taxon>Nannocystis</taxon>
    </lineage>
</organism>
<gene>
    <name evidence="2" type="ORF">K7C98_36220</name>
</gene>